<feature type="transmembrane region" description="Helical" evidence="1">
    <location>
        <begin position="40"/>
        <end position="58"/>
    </location>
</feature>
<evidence type="ECO:0000313" key="4">
    <source>
        <dbReference type="Proteomes" id="UP000288972"/>
    </source>
</evidence>
<feature type="transmembrane region" description="Helical" evidence="1">
    <location>
        <begin position="309"/>
        <end position="327"/>
    </location>
</feature>
<feature type="transmembrane region" description="Helical" evidence="1">
    <location>
        <begin position="243"/>
        <end position="260"/>
    </location>
</feature>
<dbReference type="Proteomes" id="UP000288972">
    <property type="component" value="Chromosome"/>
</dbReference>
<dbReference type="InterPro" id="IPR050879">
    <property type="entry name" value="Acyltransferase_3"/>
</dbReference>
<feature type="domain" description="Acyltransferase 3" evidence="2">
    <location>
        <begin position="38"/>
        <end position="351"/>
    </location>
</feature>
<sequence>MTSTSQIDVALDVTQELRSPGKLTSTPCIEKRTRFMSIGLMRFIAAGGVLLSHSWYYTSERLSHSDLQFPAGAHGVDLFFVISGFVMIVSSRQLIGKPNGALVFSIRRLVRIVPLYWAATTFKLAVAILTTGLALHVTINPVNVIFSYLFIPSYNGPYISPILHPGWTLNYEMMFYFLFATSILIGASQILFVGTILIVFSALSFFVEPGAPAYTFYFNTIVLEFALGMLIAQFLAETRQRPFWGILLTALGLILLFAFNADDFFDPNPWRIFSLGIPAALAIIGAIHLEGLISPRYKRLLDIFADASYALYLIPPITAPIVPLLFRWLGFDYPSLCVFFTALFCLFTGFSAYFLFDRPITTFLRARLEPRT</sequence>
<feature type="transmembrane region" description="Helical" evidence="1">
    <location>
        <begin position="216"/>
        <end position="236"/>
    </location>
</feature>
<keyword evidence="1" id="KW-0812">Transmembrane</keyword>
<dbReference type="AlphaFoldDB" id="A0AAE5X534"/>
<dbReference type="PANTHER" id="PTHR23028">
    <property type="entry name" value="ACETYLTRANSFERASE"/>
    <property type="match status" value="1"/>
</dbReference>
<dbReference type="EMBL" id="CP030053">
    <property type="protein sequence ID" value="QAU48749.1"/>
    <property type="molecule type" value="Genomic_DNA"/>
</dbReference>
<evidence type="ECO:0000313" key="3">
    <source>
        <dbReference type="EMBL" id="QAU48749.1"/>
    </source>
</evidence>
<proteinExistence type="predicted"/>
<feature type="transmembrane region" description="Helical" evidence="1">
    <location>
        <begin position="115"/>
        <end position="139"/>
    </location>
</feature>
<evidence type="ECO:0000259" key="2">
    <source>
        <dbReference type="Pfam" id="PF01757"/>
    </source>
</evidence>
<gene>
    <name evidence="3" type="ORF">XH91_27620</name>
</gene>
<name>A0AAE5X534_9BRAD</name>
<feature type="transmembrane region" description="Helical" evidence="1">
    <location>
        <begin position="272"/>
        <end position="289"/>
    </location>
</feature>
<feature type="transmembrane region" description="Helical" evidence="1">
    <location>
        <begin position="175"/>
        <end position="204"/>
    </location>
</feature>
<dbReference type="RefSeq" id="WP_128953509.1">
    <property type="nucleotide sequence ID" value="NZ_CP030053.1"/>
</dbReference>
<keyword evidence="1" id="KW-1133">Transmembrane helix</keyword>
<keyword evidence="1" id="KW-0472">Membrane</keyword>
<dbReference type="PANTHER" id="PTHR23028:SF131">
    <property type="entry name" value="BLR2367 PROTEIN"/>
    <property type="match status" value="1"/>
</dbReference>
<dbReference type="GO" id="GO:0016747">
    <property type="term" value="F:acyltransferase activity, transferring groups other than amino-acyl groups"/>
    <property type="evidence" value="ECO:0007669"/>
    <property type="project" value="InterPro"/>
</dbReference>
<reference evidence="3 4" key="1">
    <citation type="submission" date="2018-06" db="EMBL/GenBank/DDBJ databases">
        <title>Comparative genomics of rhizobia nodulating Arachis hypogaea in China.</title>
        <authorList>
            <person name="Li Y."/>
        </authorList>
    </citation>
    <scope>NUCLEOTIDE SEQUENCE [LARGE SCALE GENOMIC DNA]</scope>
    <source>
        <strain evidence="3 4">CCBAU 51670</strain>
    </source>
</reference>
<accession>A0AAE5X534</accession>
<dbReference type="Pfam" id="PF01757">
    <property type="entry name" value="Acyl_transf_3"/>
    <property type="match status" value="1"/>
</dbReference>
<feature type="transmembrane region" description="Helical" evidence="1">
    <location>
        <begin position="145"/>
        <end position="163"/>
    </location>
</feature>
<evidence type="ECO:0000256" key="1">
    <source>
        <dbReference type="SAM" id="Phobius"/>
    </source>
</evidence>
<dbReference type="GO" id="GO:0000271">
    <property type="term" value="P:polysaccharide biosynthetic process"/>
    <property type="evidence" value="ECO:0007669"/>
    <property type="project" value="TreeGrafter"/>
</dbReference>
<dbReference type="InterPro" id="IPR002656">
    <property type="entry name" value="Acyl_transf_3_dom"/>
</dbReference>
<dbReference type="KEGG" id="bgz:XH91_27620"/>
<protein>
    <recommendedName>
        <fullName evidence="2">Acyltransferase 3 domain-containing protein</fullName>
    </recommendedName>
</protein>
<feature type="transmembrane region" description="Helical" evidence="1">
    <location>
        <begin position="333"/>
        <end position="356"/>
    </location>
</feature>
<feature type="transmembrane region" description="Helical" evidence="1">
    <location>
        <begin position="78"/>
        <end position="95"/>
    </location>
</feature>
<organism evidence="3 4">
    <name type="scientific">Bradyrhizobium guangzhouense</name>
    <dbReference type="NCBI Taxonomy" id="1325095"/>
    <lineage>
        <taxon>Bacteria</taxon>
        <taxon>Pseudomonadati</taxon>
        <taxon>Pseudomonadota</taxon>
        <taxon>Alphaproteobacteria</taxon>
        <taxon>Hyphomicrobiales</taxon>
        <taxon>Nitrobacteraceae</taxon>
        <taxon>Bradyrhizobium</taxon>
    </lineage>
</organism>
<dbReference type="GO" id="GO:0016020">
    <property type="term" value="C:membrane"/>
    <property type="evidence" value="ECO:0007669"/>
    <property type="project" value="TreeGrafter"/>
</dbReference>